<gene>
    <name evidence="2" type="ORF">QC761_206750</name>
</gene>
<dbReference type="PRINTS" id="PR01217">
    <property type="entry name" value="PRICHEXTENSN"/>
</dbReference>
<dbReference type="RefSeq" id="XP_062735004.1">
    <property type="nucleotide sequence ID" value="XM_062876411.1"/>
</dbReference>
<feature type="compositionally biased region" description="Pro residues" evidence="1">
    <location>
        <begin position="362"/>
        <end position="374"/>
    </location>
</feature>
<feature type="compositionally biased region" description="Polar residues" evidence="1">
    <location>
        <begin position="292"/>
        <end position="302"/>
    </location>
</feature>
<evidence type="ECO:0008006" key="4">
    <source>
        <dbReference type="Google" id="ProtNLM"/>
    </source>
</evidence>
<name>A0ABR0FPY5_9PEZI</name>
<dbReference type="GeneID" id="87895893"/>
<evidence type="ECO:0000313" key="2">
    <source>
        <dbReference type="EMBL" id="KAK4646028.1"/>
    </source>
</evidence>
<evidence type="ECO:0000256" key="1">
    <source>
        <dbReference type="SAM" id="MobiDB-lite"/>
    </source>
</evidence>
<sequence length="640" mass="71250">MCPVPYSPQSPFLERGRNSAPVNAAAYGDDESTICSDDSSVVSSVYSDRYWISQEHCPLHQVEKNEAGKQVYEAWNITYLPGQREVLGGFKALGVGVHEYQQTEARVSTVAQPSEQSVLANMFYDAVKQYQDKHRRGWAGRILRGKQKTYEEHLDTICGSLPNEVQHAITDLLLDRGRATSTSYRTRTWTLVTLRVQSFLRFSGADHADVPQPRRRWWKKKAAIGNQALRISLVIRGGETGVSKTADGLEGCHQDSNPWGRADEAETSEMARERHRQRRLRVEASRPKRTESPPSYRSTSVSPHRERRSFASPPSYTSRPDRSRGRSLSSEQVRHRVQRRDRSEDSMSDSWPSPFGRDPYGAPTPPETYTPPPAISVYSRPSVIPPPLPTQFPLGPPMIPRYLPPPPPPPPMSMLPCKACQTLAPCMHFSNSHRYQCHRQLINTVNNIPTHPPCVFCFGGMSPSFAPPPPPPPMPSYYPGPMPMGPPPPPPPGMWPPPRPIVPPSELGEMCGTSALMATPPPPQRQDLVMRTSEFPRSDCRTEIARDAMSDFDFDSFLKDDFDPPSLPPLPSSSSSSSSLSSRSSSPVRRPYRPARVQDADEISVTSTEVSDEDARSARDGDDGQVPQLEEGKAALKPEE</sequence>
<dbReference type="Proteomes" id="UP001322138">
    <property type="component" value="Unassembled WGS sequence"/>
</dbReference>
<accession>A0ABR0FPY5</accession>
<keyword evidence="3" id="KW-1185">Reference proteome</keyword>
<comment type="caution">
    <text evidence="2">The sequence shown here is derived from an EMBL/GenBank/DDBJ whole genome shotgun (WGS) entry which is preliminary data.</text>
</comment>
<reference evidence="2 3" key="1">
    <citation type="journal article" date="2023" name="bioRxiv">
        <title>High-quality genome assemblies of four members of thePodospora anserinaspecies complex.</title>
        <authorList>
            <person name="Ament-Velasquez S.L."/>
            <person name="Vogan A.A."/>
            <person name="Wallerman O."/>
            <person name="Hartmann F."/>
            <person name="Gautier V."/>
            <person name="Silar P."/>
            <person name="Giraud T."/>
            <person name="Johannesson H."/>
        </authorList>
    </citation>
    <scope>NUCLEOTIDE SEQUENCE [LARGE SCALE GENOMIC DNA]</scope>
    <source>
        <strain evidence="2 3">CBS 112042</strain>
    </source>
</reference>
<feature type="compositionally biased region" description="Low complexity" evidence="1">
    <location>
        <begin position="572"/>
        <end position="589"/>
    </location>
</feature>
<feature type="compositionally biased region" description="Basic and acidic residues" evidence="1">
    <location>
        <begin position="280"/>
        <end position="291"/>
    </location>
</feature>
<evidence type="ECO:0000313" key="3">
    <source>
        <dbReference type="Proteomes" id="UP001322138"/>
    </source>
</evidence>
<feature type="compositionally biased region" description="Basic and acidic residues" evidence="1">
    <location>
        <begin position="630"/>
        <end position="640"/>
    </location>
</feature>
<feature type="region of interest" description="Disordered" evidence="1">
    <location>
        <begin position="555"/>
        <end position="640"/>
    </location>
</feature>
<feature type="compositionally biased region" description="Basic and acidic residues" evidence="1">
    <location>
        <begin position="261"/>
        <end position="272"/>
    </location>
</feature>
<feature type="compositionally biased region" description="Basic and acidic residues" evidence="1">
    <location>
        <begin position="613"/>
        <end position="622"/>
    </location>
</feature>
<proteinExistence type="predicted"/>
<organism evidence="2 3">
    <name type="scientific">Podospora bellae-mahoneyi</name>
    <dbReference type="NCBI Taxonomy" id="2093777"/>
    <lineage>
        <taxon>Eukaryota</taxon>
        <taxon>Fungi</taxon>
        <taxon>Dikarya</taxon>
        <taxon>Ascomycota</taxon>
        <taxon>Pezizomycotina</taxon>
        <taxon>Sordariomycetes</taxon>
        <taxon>Sordariomycetidae</taxon>
        <taxon>Sordariales</taxon>
        <taxon>Podosporaceae</taxon>
        <taxon>Podospora</taxon>
    </lineage>
</organism>
<feature type="region of interest" description="Disordered" evidence="1">
    <location>
        <begin position="242"/>
        <end position="374"/>
    </location>
</feature>
<dbReference type="EMBL" id="JAFFGZ010000004">
    <property type="protein sequence ID" value="KAK4646028.1"/>
    <property type="molecule type" value="Genomic_DNA"/>
</dbReference>
<protein>
    <recommendedName>
        <fullName evidence="4">C2H2-type domain-containing protein</fullName>
    </recommendedName>
</protein>